<sequence>MTNLLLSRQYWSGGKDEGYGTDFSKAIDKVAHYKVLTKLWALGITGSALRWLEDFLKGIPFSVRVSQAQSAWYTVTSGVPQGSVLGPLLFPIFADDIPSTLSSPFSIYADELKLWRTIQTVADQLSLQDDLNALMN</sequence>
<keyword evidence="3" id="KW-1185">Reference proteome</keyword>
<protein>
    <submittedName>
        <fullName evidence="4">Reverse transcriptase domain-containing protein</fullName>
    </submittedName>
</protein>
<proteinExistence type="predicted"/>
<reference evidence="2 3" key="2">
    <citation type="submission" date="2018-11" db="EMBL/GenBank/DDBJ databases">
        <authorList>
            <consortium name="Pathogen Informatics"/>
        </authorList>
    </citation>
    <scope>NUCLEOTIDE SEQUENCE [LARGE SCALE GENOMIC DNA]</scope>
    <source>
        <strain evidence="2 3">Egypt</strain>
    </source>
</reference>
<dbReference type="Pfam" id="PF00078">
    <property type="entry name" value="RVT_1"/>
    <property type="match status" value="1"/>
</dbReference>
<evidence type="ECO:0000259" key="1">
    <source>
        <dbReference type="PROSITE" id="PS50878"/>
    </source>
</evidence>
<evidence type="ECO:0000313" key="3">
    <source>
        <dbReference type="Proteomes" id="UP000272942"/>
    </source>
</evidence>
<dbReference type="EMBL" id="UZAN01064535">
    <property type="protein sequence ID" value="VDP93751.1"/>
    <property type="molecule type" value="Genomic_DNA"/>
</dbReference>
<dbReference type="OrthoDB" id="6283029at2759"/>
<dbReference type="WBParaSite" id="ECPE_0001652201-mRNA-1">
    <property type="protein sequence ID" value="ECPE_0001652201-mRNA-1"/>
    <property type="gene ID" value="ECPE_0001652201"/>
</dbReference>
<feature type="domain" description="Reverse transcriptase" evidence="1">
    <location>
        <begin position="1"/>
        <end position="136"/>
    </location>
</feature>
<reference evidence="4" key="1">
    <citation type="submission" date="2016-06" db="UniProtKB">
        <authorList>
            <consortium name="WormBaseParasite"/>
        </authorList>
    </citation>
    <scope>IDENTIFICATION</scope>
</reference>
<evidence type="ECO:0000313" key="2">
    <source>
        <dbReference type="EMBL" id="VDP93751.1"/>
    </source>
</evidence>
<organism evidence="4">
    <name type="scientific">Echinostoma caproni</name>
    <dbReference type="NCBI Taxonomy" id="27848"/>
    <lineage>
        <taxon>Eukaryota</taxon>
        <taxon>Metazoa</taxon>
        <taxon>Spiralia</taxon>
        <taxon>Lophotrochozoa</taxon>
        <taxon>Platyhelminthes</taxon>
        <taxon>Trematoda</taxon>
        <taxon>Digenea</taxon>
        <taxon>Plagiorchiida</taxon>
        <taxon>Echinostomata</taxon>
        <taxon>Echinostomatoidea</taxon>
        <taxon>Echinostomatidae</taxon>
        <taxon>Echinostoma</taxon>
    </lineage>
</organism>
<gene>
    <name evidence="2" type="ORF">ECPE_LOCUS16479</name>
</gene>
<dbReference type="Proteomes" id="UP000272942">
    <property type="component" value="Unassembled WGS sequence"/>
</dbReference>
<dbReference type="PANTHER" id="PTHR33332">
    <property type="entry name" value="REVERSE TRANSCRIPTASE DOMAIN-CONTAINING PROTEIN"/>
    <property type="match status" value="1"/>
</dbReference>
<dbReference type="InterPro" id="IPR000477">
    <property type="entry name" value="RT_dom"/>
</dbReference>
<accession>A0A183BB94</accession>
<name>A0A183BB94_9TREM</name>
<dbReference type="AlphaFoldDB" id="A0A183BB94"/>
<evidence type="ECO:0000313" key="4">
    <source>
        <dbReference type="WBParaSite" id="ECPE_0001652201-mRNA-1"/>
    </source>
</evidence>
<dbReference type="PROSITE" id="PS50878">
    <property type="entry name" value="RT_POL"/>
    <property type="match status" value="1"/>
</dbReference>